<sequence>MKKAMIASVSAMALLLPAGAMAQEAIKIGVLVALEGAFAAGGADGVRNVELAVKQAGGVAGGRPIEIVVAPTDTTPDTTVRQARKLIEQDGVDFILGPLSGSEGIAMRDYAKTIPNHTVINGISGALETTWVDPAENFFRFNLDGAQWGAGLGTYVVNEKGWKRVATVAADYSFGYTNFLGFAVDFCRAGGEIVDRFWVPLGSSDFGGVIAALPDDVDAIYLGVGGTDAINFLNQYAQAGAETNLIGGTIMADQTVLTSKGRAKDALVGTPTSGALAEDNPDPAWQAYVAAYQEAFPESERFPSPSLFGVGYYIAALAAIDALNEIDGDLSDGQAKFRAALADDPLDTPLGPVSLNENRQATGTVFINEVQDNGEGGLKNVMVGKVENVNQTLGMTPDEFRAMGLPSRETPDCAALGGKG</sequence>
<dbReference type="SUPFAM" id="SSF53822">
    <property type="entry name" value="Periplasmic binding protein-like I"/>
    <property type="match status" value="1"/>
</dbReference>
<proteinExistence type="inferred from homology"/>
<dbReference type="CDD" id="cd06332">
    <property type="entry name" value="PBP1_aromatic_compounds-like"/>
    <property type="match status" value="1"/>
</dbReference>
<organism evidence="6 7">
    <name type="scientific">Maliponia aquimaris</name>
    <dbReference type="NCBI Taxonomy" id="1673631"/>
    <lineage>
        <taxon>Bacteria</taxon>
        <taxon>Pseudomonadati</taxon>
        <taxon>Pseudomonadota</taxon>
        <taxon>Alphaproteobacteria</taxon>
        <taxon>Rhodobacterales</taxon>
        <taxon>Paracoccaceae</taxon>
        <taxon>Maliponia</taxon>
    </lineage>
</organism>
<evidence type="ECO:0000256" key="3">
    <source>
        <dbReference type="ARBA" id="ARBA00022970"/>
    </source>
</evidence>
<feature type="domain" description="Leucine-binding protein" evidence="5">
    <location>
        <begin position="26"/>
        <end position="374"/>
    </location>
</feature>
<dbReference type="OrthoDB" id="435355at2"/>
<evidence type="ECO:0000313" key="7">
    <source>
        <dbReference type="Proteomes" id="UP000207598"/>
    </source>
</evidence>
<dbReference type="EMBL" id="FXYF01000018">
    <property type="protein sequence ID" value="SMX49902.1"/>
    <property type="molecule type" value="Genomic_DNA"/>
</dbReference>
<feature type="signal peptide" evidence="4">
    <location>
        <begin position="1"/>
        <end position="22"/>
    </location>
</feature>
<keyword evidence="3" id="KW-0813">Transport</keyword>
<dbReference type="InterPro" id="IPR028081">
    <property type="entry name" value="Leu-bd"/>
</dbReference>
<keyword evidence="7" id="KW-1185">Reference proteome</keyword>
<protein>
    <submittedName>
        <fullName evidence="6">Leu/Ile/Val-binding protein</fullName>
    </submittedName>
</protein>
<gene>
    <name evidence="6" type="primary">livJ</name>
    <name evidence="6" type="ORF">MAA8898_04492</name>
</gene>
<dbReference type="GO" id="GO:0006865">
    <property type="term" value="P:amino acid transport"/>
    <property type="evidence" value="ECO:0007669"/>
    <property type="project" value="UniProtKB-KW"/>
</dbReference>
<keyword evidence="2 4" id="KW-0732">Signal</keyword>
<dbReference type="PANTHER" id="PTHR30483">
    <property type="entry name" value="LEUCINE-SPECIFIC-BINDING PROTEIN"/>
    <property type="match status" value="1"/>
</dbReference>
<comment type="similarity">
    <text evidence="1">Belongs to the leucine-binding protein family.</text>
</comment>
<evidence type="ECO:0000313" key="6">
    <source>
        <dbReference type="EMBL" id="SMX49902.1"/>
    </source>
</evidence>
<feature type="chain" id="PRO_5012669631" evidence="4">
    <location>
        <begin position="23"/>
        <end position="420"/>
    </location>
</feature>
<dbReference type="Proteomes" id="UP000207598">
    <property type="component" value="Unassembled WGS sequence"/>
</dbReference>
<dbReference type="InterPro" id="IPR028082">
    <property type="entry name" value="Peripla_BP_I"/>
</dbReference>
<dbReference type="PANTHER" id="PTHR30483:SF6">
    <property type="entry name" value="PERIPLASMIC BINDING PROTEIN OF ABC TRANSPORTER FOR NATURAL AMINO ACIDS"/>
    <property type="match status" value="1"/>
</dbReference>
<dbReference type="RefSeq" id="WP_094023223.1">
    <property type="nucleotide sequence ID" value="NZ_FXYF01000018.1"/>
</dbReference>
<evidence type="ECO:0000256" key="1">
    <source>
        <dbReference type="ARBA" id="ARBA00010062"/>
    </source>
</evidence>
<evidence type="ECO:0000256" key="2">
    <source>
        <dbReference type="ARBA" id="ARBA00022729"/>
    </source>
</evidence>
<keyword evidence="3" id="KW-0029">Amino-acid transport</keyword>
<dbReference type="InterPro" id="IPR051010">
    <property type="entry name" value="BCAA_transport"/>
</dbReference>
<dbReference type="AlphaFoldDB" id="A0A238L690"/>
<accession>A0A238L690</accession>
<reference evidence="6 7" key="1">
    <citation type="submission" date="2017-05" db="EMBL/GenBank/DDBJ databases">
        <authorList>
            <person name="Song R."/>
            <person name="Chenine A.L."/>
            <person name="Ruprecht R.M."/>
        </authorList>
    </citation>
    <scope>NUCLEOTIDE SEQUENCE [LARGE SCALE GENOMIC DNA]</scope>
    <source>
        <strain evidence="6 7">CECT 8898</strain>
    </source>
</reference>
<dbReference type="Gene3D" id="3.40.50.2300">
    <property type="match status" value="2"/>
</dbReference>
<evidence type="ECO:0000259" key="5">
    <source>
        <dbReference type="Pfam" id="PF13458"/>
    </source>
</evidence>
<dbReference type="Pfam" id="PF13458">
    <property type="entry name" value="Peripla_BP_6"/>
    <property type="match status" value="1"/>
</dbReference>
<name>A0A238L690_9RHOB</name>
<evidence type="ECO:0000256" key="4">
    <source>
        <dbReference type="SAM" id="SignalP"/>
    </source>
</evidence>